<protein>
    <submittedName>
        <fullName evidence="1">DUF1804 family protein</fullName>
    </submittedName>
</protein>
<dbReference type="RefSeq" id="WP_306383886.1">
    <property type="nucleotide sequence ID" value="NZ_JASAVR010000011.1"/>
</dbReference>
<keyword evidence="2" id="KW-1185">Reference proteome</keyword>
<dbReference type="EMBL" id="JASAVS010000010">
    <property type="protein sequence ID" value="MDP8085399.1"/>
    <property type="molecule type" value="Genomic_DNA"/>
</dbReference>
<dbReference type="InterPro" id="IPR014926">
    <property type="entry name" value="Phage_D3112_Orf24"/>
</dbReference>
<accession>A0ABT9JKR0</accession>
<dbReference type="Proteomes" id="UP001224812">
    <property type="component" value="Unassembled WGS sequence"/>
</dbReference>
<sequence length="166" mass="18690">MAFDPKIKANLRRYYVFDRLTLEQSADKAGVSFGTARRWKREAEANGDDWEKARDVQVMAGSEIEDISKGLLAGFIIQYRSTMDEVQNNAELTSGEKVQLLSSLSDSFSKMTASSKKLLPATSEIATAMKVIEMMANSLKQKKAHLLSDFLEVLDDLEDKIQKEFK</sequence>
<organism evidence="1 2">
    <name type="scientific">Phocoenobacter skyensis</name>
    <dbReference type="NCBI Taxonomy" id="97481"/>
    <lineage>
        <taxon>Bacteria</taxon>
        <taxon>Pseudomonadati</taxon>
        <taxon>Pseudomonadota</taxon>
        <taxon>Gammaproteobacteria</taxon>
        <taxon>Pasteurellales</taxon>
        <taxon>Pasteurellaceae</taxon>
        <taxon>Phocoenobacter</taxon>
    </lineage>
</organism>
<proteinExistence type="predicted"/>
<name>A0ABT9JKR0_9PAST</name>
<reference evidence="1 2" key="1">
    <citation type="journal article" date="2023" name="Front. Microbiol.">
        <title>Phylogeography and host specificity of Pasteurellaceae pathogenic to sea-farmed fish in the north-east Atlantic.</title>
        <authorList>
            <person name="Gulla S."/>
            <person name="Colquhoun D.J."/>
            <person name="Olsen A.B."/>
            <person name="Spilsberg B."/>
            <person name="Lagesen K."/>
            <person name="Aakesson C.P."/>
            <person name="Strom S."/>
            <person name="Manji F."/>
            <person name="Birkbeck T.H."/>
            <person name="Nilsen H.K."/>
        </authorList>
    </citation>
    <scope>NUCLEOTIDE SEQUENCE [LARGE SCALE GENOMIC DNA]</scope>
    <source>
        <strain evidence="1 2">VIO11850</strain>
    </source>
</reference>
<comment type="caution">
    <text evidence="1">The sequence shown here is derived from an EMBL/GenBank/DDBJ whole genome shotgun (WGS) entry which is preliminary data.</text>
</comment>
<evidence type="ECO:0000313" key="2">
    <source>
        <dbReference type="Proteomes" id="UP001224812"/>
    </source>
</evidence>
<evidence type="ECO:0000313" key="1">
    <source>
        <dbReference type="EMBL" id="MDP8085399.1"/>
    </source>
</evidence>
<dbReference type="Pfam" id="PF08822">
    <property type="entry name" value="DUF1804"/>
    <property type="match status" value="1"/>
</dbReference>
<gene>
    <name evidence="1" type="ORF">QJT92_05600</name>
</gene>